<accession>A0A1H3B1G7</accession>
<dbReference type="AlphaFoldDB" id="A0A1H3B1G7"/>
<dbReference type="Pfam" id="PF01844">
    <property type="entry name" value="HNH"/>
    <property type="match status" value="1"/>
</dbReference>
<dbReference type="InterPro" id="IPR003615">
    <property type="entry name" value="HNH_nuc"/>
</dbReference>
<name>A0A1H3B1G7_HALVA</name>
<organism evidence="2 3">
    <name type="scientific">Haloarcula vallismortis</name>
    <name type="common">Halobacterium vallismortis</name>
    <dbReference type="NCBI Taxonomy" id="28442"/>
    <lineage>
        <taxon>Archaea</taxon>
        <taxon>Methanobacteriati</taxon>
        <taxon>Methanobacteriota</taxon>
        <taxon>Stenosarchaea group</taxon>
        <taxon>Halobacteria</taxon>
        <taxon>Halobacteriales</taxon>
        <taxon>Haloarculaceae</taxon>
        <taxon>Haloarcula</taxon>
    </lineage>
</organism>
<gene>
    <name evidence="2" type="ORF">SAMN05443574_13521</name>
</gene>
<dbReference type="GO" id="GO:0008270">
    <property type="term" value="F:zinc ion binding"/>
    <property type="evidence" value="ECO:0007669"/>
    <property type="project" value="InterPro"/>
</dbReference>
<dbReference type="EMBL" id="FNOF01000035">
    <property type="protein sequence ID" value="SDX35645.1"/>
    <property type="molecule type" value="Genomic_DNA"/>
</dbReference>
<dbReference type="SUPFAM" id="SSF46785">
    <property type="entry name" value="Winged helix' DNA-binding domain"/>
    <property type="match status" value="1"/>
</dbReference>
<dbReference type="STRING" id="28442.SAMN05443574_13521"/>
<dbReference type="CDD" id="cd00090">
    <property type="entry name" value="HTH_ARSR"/>
    <property type="match status" value="1"/>
</dbReference>
<dbReference type="RefSeq" id="WP_004517572.1">
    <property type="nucleotide sequence ID" value="NZ_FNOF01000035.1"/>
</dbReference>
<dbReference type="Gene3D" id="1.10.10.10">
    <property type="entry name" value="Winged helix-like DNA-binding domain superfamily/Winged helix DNA-binding domain"/>
    <property type="match status" value="1"/>
</dbReference>
<dbReference type="GO" id="GO:0003676">
    <property type="term" value="F:nucleic acid binding"/>
    <property type="evidence" value="ECO:0007669"/>
    <property type="project" value="InterPro"/>
</dbReference>
<evidence type="ECO:0000313" key="2">
    <source>
        <dbReference type="EMBL" id="SDX35645.1"/>
    </source>
</evidence>
<dbReference type="Proteomes" id="UP000182573">
    <property type="component" value="Unassembled WGS sequence"/>
</dbReference>
<evidence type="ECO:0000259" key="1">
    <source>
        <dbReference type="SMART" id="SM00507"/>
    </source>
</evidence>
<protein>
    <submittedName>
        <fullName evidence="2">HNH endonuclease</fullName>
    </submittedName>
</protein>
<proteinExistence type="predicted"/>
<sequence length="152" mass="16932">MSETSGTASDEWKWRRREAIIRDDYTCQECGVKGGPDGDVQLHVHHQTPAAEGGRNDLENLETLCASCHRSHHSESPVENDGWFEKEYEDDEFLDAIESEGGLAGTTDVADELGIERPSADYRLRQLEDAGRVTSKKIGNSLAWSLSRSDHT</sequence>
<dbReference type="InterPro" id="IPR036390">
    <property type="entry name" value="WH_DNA-bd_sf"/>
</dbReference>
<dbReference type="Gene3D" id="1.10.30.50">
    <property type="match status" value="1"/>
</dbReference>
<dbReference type="CDD" id="cd00085">
    <property type="entry name" value="HNHc"/>
    <property type="match status" value="1"/>
</dbReference>
<keyword evidence="2" id="KW-0378">Hydrolase</keyword>
<keyword evidence="2" id="KW-0255">Endonuclease</keyword>
<keyword evidence="2" id="KW-0540">Nuclease</keyword>
<dbReference type="InterPro" id="IPR036388">
    <property type="entry name" value="WH-like_DNA-bd_sf"/>
</dbReference>
<dbReference type="GO" id="GO:0004519">
    <property type="term" value="F:endonuclease activity"/>
    <property type="evidence" value="ECO:0007669"/>
    <property type="project" value="UniProtKB-KW"/>
</dbReference>
<dbReference type="InterPro" id="IPR011991">
    <property type="entry name" value="ArsR-like_HTH"/>
</dbReference>
<evidence type="ECO:0000313" key="3">
    <source>
        <dbReference type="Proteomes" id="UP000182573"/>
    </source>
</evidence>
<reference evidence="2 3" key="1">
    <citation type="submission" date="2016-10" db="EMBL/GenBank/DDBJ databases">
        <authorList>
            <person name="de Groot N.N."/>
        </authorList>
    </citation>
    <scope>NUCLEOTIDE SEQUENCE [LARGE SCALE GENOMIC DNA]</scope>
    <source>
        <strain evidence="2 3">DSM 3756</strain>
    </source>
</reference>
<dbReference type="SMART" id="SM00507">
    <property type="entry name" value="HNHc"/>
    <property type="match status" value="1"/>
</dbReference>
<feature type="domain" description="HNH nuclease" evidence="1">
    <location>
        <begin position="15"/>
        <end position="70"/>
    </location>
</feature>
<dbReference type="InterPro" id="IPR002711">
    <property type="entry name" value="HNH"/>
</dbReference>